<feature type="compositionally biased region" description="Basic and acidic residues" evidence="1">
    <location>
        <begin position="392"/>
        <end position="413"/>
    </location>
</feature>
<proteinExistence type="predicted"/>
<keyword evidence="2" id="KW-0812">Transmembrane</keyword>
<reference evidence="4 5" key="1">
    <citation type="submission" date="2019-11" db="EMBL/GenBank/DDBJ databases">
        <title>Description of Pedobacter sp. LMG 31462T.</title>
        <authorList>
            <person name="Carlier A."/>
            <person name="Qi S."/>
            <person name="Vandamme P."/>
        </authorList>
    </citation>
    <scope>NUCLEOTIDE SEQUENCE [LARGE SCALE GENOMIC DNA]</scope>
    <source>
        <strain evidence="4 5">LMG 31462</strain>
    </source>
</reference>
<dbReference type="InterPro" id="IPR052173">
    <property type="entry name" value="Beta-lactam_resp_regulator"/>
</dbReference>
<feature type="transmembrane region" description="Helical" evidence="2">
    <location>
        <begin position="37"/>
        <end position="56"/>
    </location>
</feature>
<organism evidence="4 5">
    <name type="scientific">Pedobacter gandavensis</name>
    <dbReference type="NCBI Taxonomy" id="2679963"/>
    <lineage>
        <taxon>Bacteria</taxon>
        <taxon>Pseudomonadati</taxon>
        <taxon>Bacteroidota</taxon>
        <taxon>Sphingobacteriia</taxon>
        <taxon>Sphingobacteriales</taxon>
        <taxon>Sphingobacteriaceae</taxon>
        <taxon>Pedobacter</taxon>
    </lineage>
</organism>
<dbReference type="InterPro" id="IPR008756">
    <property type="entry name" value="Peptidase_M56"/>
</dbReference>
<accession>A0ABR6EYV2</accession>
<dbReference type="CDD" id="cd07341">
    <property type="entry name" value="M56_BlaR1_MecR1_like"/>
    <property type="match status" value="1"/>
</dbReference>
<name>A0ABR6EYV2_9SPHI</name>
<feature type="domain" description="Peptidase M56" evidence="3">
    <location>
        <begin position="154"/>
        <end position="251"/>
    </location>
</feature>
<evidence type="ECO:0000313" key="4">
    <source>
        <dbReference type="EMBL" id="MBB2150429.1"/>
    </source>
</evidence>
<feature type="compositionally biased region" description="Basic and acidic residues" evidence="1">
    <location>
        <begin position="305"/>
        <end position="317"/>
    </location>
</feature>
<feature type="transmembrane region" description="Helical" evidence="2">
    <location>
        <begin position="88"/>
        <end position="107"/>
    </location>
</feature>
<evidence type="ECO:0000313" key="5">
    <source>
        <dbReference type="Proteomes" id="UP000636110"/>
    </source>
</evidence>
<comment type="caution">
    <text evidence="4">The sequence shown here is derived from an EMBL/GenBank/DDBJ whole genome shotgun (WGS) entry which is preliminary data.</text>
</comment>
<feature type="region of interest" description="Disordered" evidence="1">
    <location>
        <begin position="302"/>
        <end position="413"/>
    </location>
</feature>
<protein>
    <recommendedName>
        <fullName evidence="3">Peptidase M56 domain-containing protein</fullName>
    </recommendedName>
</protein>
<feature type="transmembrane region" description="Helical" evidence="2">
    <location>
        <begin position="262"/>
        <end position="282"/>
    </location>
</feature>
<dbReference type="PANTHER" id="PTHR34978:SF3">
    <property type="entry name" value="SLR0241 PROTEIN"/>
    <property type="match status" value="1"/>
</dbReference>
<keyword evidence="5" id="KW-1185">Reference proteome</keyword>
<feature type="compositionally biased region" description="Basic residues" evidence="1">
    <location>
        <begin position="372"/>
        <end position="383"/>
    </location>
</feature>
<dbReference type="Proteomes" id="UP000636110">
    <property type="component" value="Unassembled WGS sequence"/>
</dbReference>
<sequence>MMNWFYYLLEANLYLAVFYGIYRLLLHKETFYSANRFFLILSTLMAFSLPVLQIGYLNELFGRGIEQNVNNILVETSSNEAQFQFLEVAIYFLYLGVALAFSLKLIIDLYQILMLSRKSDRYHKDKITYVSLNQHNVAFSFFNLLFIQPDIQGKETILKHELVHIRQRHSLDIIFFEIIQILNWFNPITYLLKKDIKLLHEYIADEQTTLKEIGKYDYALFLIKNSFGMEANPLSNHIFNQSILKQRINMLNKEKSTGRARLKLLFALPIAAAMLGTSTMAFTKDYSLVDLYPEKSTNSLTFQEPVKKESKKTDKKSTIPRAPKPAPVAPPPPPAEPRIAPPPPPQEPQAPSKKVDQVKFPPPIVKWDGKPAKKTNKTKKKGVVKFPPPIVTRDKAPTPEKQKEAKPEIEILP</sequence>
<keyword evidence="2" id="KW-1133">Transmembrane helix</keyword>
<dbReference type="EMBL" id="WNXC01000006">
    <property type="protein sequence ID" value="MBB2150429.1"/>
    <property type="molecule type" value="Genomic_DNA"/>
</dbReference>
<evidence type="ECO:0000259" key="3">
    <source>
        <dbReference type="Pfam" id="PF05569"/>
    </source>
</evidence>
<evidence type="ECO:0000256" key="2">
    <source>
        <dbReference type="SAM" id="Phobius"/>
    </source>
</evidence>
<gene>
    <name evidence="4" type="ORF">GM920_16145</name>
</gene>
<dbReference type="RefSeq" id="WP_182959398.1">
    <property type="nucleotide sequence ID" value="NZ_WNXC01000006.1"/>
</dbReference>
<keyword evidence="2" id="KW-0472">Membrane</keyword>
<evidence type="ECO:0000256" key="1">
    <source>
        <dbReference type="SAM" id="MobiDB-lite"/>
    </source>
</evidence>
<dbReference type="PANTHER" id="PTHR34978">
    <property type="entry name" value="POSSIBLE SENSOR-TRANSDUCER PROTEIN BLAR"/>
    <property type="match status" value="1"/>
</dbReference>
<dbReference type="Pfam" id="PF05569">
    <property type="entry name" value="Peptidase_M56"/>
    <property type="match status" value="1"/>
</dbReference>
<feature type="compositionally biased region" description="Pro residues" evidence="1">
    <location>
        <begin position="322"/>
        <end position="348"/>
    </location>
</feature>
<feature type="transmembrane region" description="Helical" evidence="2">
    <location>
        <begin position="6"/>
        <end position="25"/>
    </location>
</feature>